<evidence type="ECO:0000256" key="10">
    <source>
        <dbReference type="ARBA" id="ARBA00023004"/>
    </source>
</evidence>
<evidence type="ECO:0000256" key="1">
    <source>
        <dbReference type="ARBA" id="ARBA00001936"/>
    </source>
</evidence>
<accession>A0A0N1H241</accession>
<keyword evidence="11" id="KW-0464">Manganese</keyword>
<feature type="compositionally biased region" description="Basic residues" evidence="13">
    <location>
        <begin position="786"/>
        <end position="799"/>
    </location>
</feature>
<evidence type="ECO:0000259" key="14">
    <source>
        <dbReference type="SMART" id="SM01124"/>
    </source>
</evidence>
<gene>
    <name evidence="15" type="ORF">AB675_12091</name>
</gene>
<dbReference type="GO" id="GO:0046872">
    <property type="term" value="F:metal ion binding"/>
    <property type="evidence" value="ECO:0007669"/>
    <property type="project" value="UniProtKB-KW"/>
</dbReference>
<feature type="compositionally biased region" description="Polar residues" evidence="13">
    <location>
        <begin position="529"/>
        <end position="544"/>
    </location>
</feature>
<dbReference type="PANTHER" id="PTHR12849">
    <property type="entry name" value="RNA LARIAT DEBRANCHING ENZYME"/>
    <property type="match status" value="1"/>
</dbReference>
<keyword evidence="9" id="KW-0862">Zinc</keyword>
<comment type="cofactor">
    <cofactor evidence="3">
        <name>Fe(2+)</name>
        <dbReference type="ChEBI" id="CHEBI:29033"/>
    </cofactor>
</comment>
<feature type="domain" description="Lariat debranching enzyme C-terminal" evidence="14">
    <location>
        <begin position="605"/>
        <end position="758"/>
    </location>
</feature>
<evidence type="ECO:0000256" key="6">
    <source>
        <dbReference type="ARBA" id="ARBA00022664"/>
    </source>
</evidence>
<name>A0A0N1H241_9EURO</name>
<dbReference type="Proteomes" id="UP000038010">
    <property type="component" value="Unassembled WGS sequence"/>
</dbReference>
<dbReference type="RefSeq" id="XP_017998376.1">
    <property type="nucleotide sequence ID" value="XM_018140994.1"/>
</dbReference>
<feature type="compositionally biased region" description="Basic and acidic residues" evidence="13">
    <location>
        <begin position="301"/>
        <end position="315"/>
    </location>
</feature>
<dbReference type="SUPFAM" id="SSF56300">
    <property type="entry name" value="Metallo-dependent phosphatases"/>
    <property type="match status" value="1"/>
</dbReference>
<dbReference type="EMBL" id="LFJN01000019">
    <property type="protein sequence ID" value="KPI38413.1"/>
    <property type="molecule type" value="Genomic_DNA"/>
</dbReference>
<keyword evidence="8" id="KW-0378">Hydrolase</keyword>
<dbReference type="InterPro" id="IPR041816">
    <property type="entry name" value="Dbr1_N"/>
</dbReference>
<proteinExistence type="inferred from homology"/>
<feature type="region of interest" description="Disordered" evidence="13">
    <location>
        <begin position="301"/>
        <end position="330"/>
    </location>
</feature>
<dbReference type="CDD" id="cd00844">
    <property type="entry name" value="MPP_Dbr1_N"/>
    <property type="match status" value="1"/>
</dbReference>
<dbReference type="VEuPathDB" id="FungiDB:AB675_12091"/>
<sequence>MAEAHEISVKVAEAQDTMMRVAVEGCGHGTLNAIYEALDQKCAEKGWDGVDVLIIGGDFQAVRNKHDLNVTAMPAKYREMADFHEYYSGARVAPVLTIFIGGNHEASNHLFELFYGGWVAPNIYYMGAANVLQIGNLRVAGMSGIWKGYDFRRPHYERLPYNNEEMYGIYHVRELDVRKLLAIRSQVDIGMSHDWPQTIEWSGNWRWLFKKKDRFQYDAENAKLGNTAAKMVLDRLRPKHWFSAHLHIRYEATYNHNDPEGIRTKDGKLIPQGRHKEQLSGWHDFQESAKVADAEEHKQYLAEQQERRKEREKNGGEAGPSYTFNETFKQVTVNDDLNRDVNVVEKPMPTTEGIPQLDGGCVSRPAKRSREPSGSPEQPPPGPRSPRFEALDARWPRDMALENSTSEQLPVQPQKAPVAKNPDELDLELSDDDSTGKLLKAAPIAMAKNPDEIDLDMSDEDDTIVKPPPRSGSPFPTLGMQAQSRKSDLSEDGGAPITGSTGPSNPVARKSSADSTRSSLDASAKEFVPQQQNGHTSPRPSTESALRPEAAEFVLTDYTNANTADEDAVIIDAPAVPDDIQAELENISKIFQKPVEVDKSPDLPFPEEITNKTTHFLALDKCLPGRHFLELLEVEPLAATAKLNEVTAIERPVKLRYDPEWLAILRVFAPELQLSGKREDPTPYHRGDTYYDQRILEERKWVFEHIVSEGKLEVPENFEVTAPVYDSEIHVEEGEMPREVTNPQTSAFCKLIGIDNPFDISEEERDARMLAGPKPSEDRGGWGGRGRGRGRGRGGHGGRGRGGGFGRGRGRGGSRGGRGHYLNH</sequence>
<keyword evidence="6" id="KW-0507">mRNA processing</keyword>
<evidence type="ECO:0000256" key="5">
    <source>
        <dbReference type="ARBA" id="ARBA00006045"/>
    </source>
</evidence>
<keyword evidence="10" id="KW-0408">Iron</keyword>
<feature type="region of interest" description="Disordered" evidence="13">
    <location>
        <begin position="346"/>
        <end position="389"/>
    </location>
</feature>
<feature type="region of interest" description="Disordered" evidence="13">
    <location>
        <begin position="402"/>
        <end position="546"/>
    </location>
</feature>
<evidence type="ECO:0000256" key="13">
    <source>
        <dbReference type="SAM" id="MobiDB-lite"/>
    </source>
</evidence>
<feature type="compositionally biased region" description="Basic residues" evidence="13">
    <location>
        <begin position="808"/>
        <end position="824"/>
    </location>
</feature>
<keyword evidence="7" id="KW-0479">Metal-binding</keyword>
<dbReference type="InterPro" id="IPR004843">
    <property type="entry name" value="Calcineurin-like_PHP"/>
</dbReference>
<feature type="compositionally biased region" description="Acidic residues" evidence="13">
    <location>
        <begin position="424"/>
        <end position="433"/>
    </location>
</feature>
<keyword evidence="12" id="KW-0539">Nucleus</keyword>
<dbReference type="OrthoDB" id="407609at2759"/>
<evidence type="ECO:0000256" key="7">
    <source>
        <dbReference type="ARBA" id="ARBA00022723"/>
    </source>
</evidence>
<evidence type="ECO:0000313" key="16">
    <source>
        <dbReference type="Proteomes" id="UP000038010"/>
    </source>
</evidence>
<evidence type="ECO:0000313" key="15">
    <source>
        <dbReference type="EMBL" id="KPI38413.1"/>
    </source>
</evidence>
<dbReference type="AlphaFoldDB" id="A0A0N1H241"/>
<evidence type="ECO:0000256" key="11">
    <source>
        <dbReference type="ARBA" id="ARBA00023211"/>
    </source>
</evidence>
<keyword evidence="16" id="KW-1185">Reference proteome</keyword>
<comment type="caution">
    <text evidence="15">The sequence shown here is derived from an EMBL/GenBank/DDBJ whole genome shotgun (WGS) entry which is preliminary data.</text>
</comment>
<organism evidence="15 16">
    <name type="scientific">Cyphellophora attinorum</name>
    <dbReference type="NCBI Taxonomy" id="1664694"/>
    <lineage>
        <taxon>Eukaryota</taxon>
        <taxon>Fungi</taxon>
        <taxon>Dikarya</taxon>
        <taxon>Ascomycota</taxon>
        <taxon>Pezizomycotina</taxon>
        <taxon>Eurotiomycetes</taxon>
        <taxon>Chaetothyriomycetidae</taxon>
        <taxon>Chaetothyriales</taxon>
        <taxon>Cyphellophoraceae</taxon>
        <taxon>Cyphellophora</taxon>
    </lineage>
</organism>
<feature type="region of interest" description="Disordered" evidence="13">
    <location>
        <begin position="769"/>
        <end position="824"/>
    </location>
</feature>
<evidence type="ECO:0000256" key="12">
    <source>
        <dbReference type="ARBA" id="ARBA00023242"/>
    </source>
</evidence>
<feature type="compositionally biased region" description="Polar residues" evidence="13">
    <location>
        <begin position="402"/>
        <end position="411"/>
    </location>
</feature>
<dbReference type="Pfam" id="PF00149">
    <property type="entry name" value="Metallophos"/>
    <property type="match status" value="1"/>
</dbReference>
<evidence type="ECO:0000256" key="4">
    <source>
        <dbReference type="ARBA" id="ARBA00004123"/>
    </source>
</evidence>
<dbReference type="PANTHER" id="PTHR12849:SF0">
    <property type="entry name" value="LARIAT DEBRANCHING ENZYME"/>
    <property type="match status" value="1"/>
</dbReference>
<dbReference type="InterPro" id="IPR029052">
    <property type="entry name" value="Metallo-depent_PP-like"/>
</dbReference>
<comment type="cofactor">
    <cofactor evidence="1">
        <name>Mn(2+)</name>
        <dbReference type="ChEBI" id="CHEBI:29035"/>
    </cofactor>
</comment>
<comment type="similarity">
    <text evidence="5">Belongs to the lariat debranching enzyme family.</text>
</comment>
<feature type="compositionally biased region" description="Acidic residues" evidence="13">
    <location>
        <begin position="452"/>
        <end position="462"/>
    </location>
</feature>
<dbReference type="SMART" id="SM01124">
    <property type="entry name" value="DBR1"/>
    <property type="match status" value="1"/>
</dbReference>
<dbReference type="GO" id="GO:0000398">
    <property type="term" value="P:mRNA splicing, via spliceosome"/>
    <property type="evidence" value="ECO:0007669"/>
    <property type="project" value="TreeGrafter"/>
</dbReference>
<reference evidence="15 16" key="1">
    <citation type="submission" date="2015-06" db="EMBL/GenBank/DDBJ databases">
        <title>Draft genome of the ant-associated black yeast Phialophora attae CBS 131958.</title>
        <authorList>
            <person name="Moreno L.F."/>
            <person name="Stielow B.J."/>
            <person name="de Hoog S."/>
            <person name="Vicente V.A."/>
            <person name="Weiss V.A."/>
            <person name="de Vries M."/>
            <person name="Cruz L.M."/>
            <person name="Souza E.M."/>
        </authorList>
    </citation>
    <scope>NUCLEOTIDE SEQUENCE [LARGE SCALE GENOMIC DNA]</scope>
    <source>
        <strain evidence="15 16">CBS 131958</strain>
    </source>
</reference>
<dbReference type="InterPro" id="IPR007708">
    <property type="entry name" value="DBR1_C"/>
</dbReference>
<comment type="cofactor">
    <cofactor evidence="2">
        <name>Zn(2+)</name>
        <dbReference type="ChEBI" id="CHEBI:29105"/>
    </cofactor>
</comment>
<dbReference type="GO" id="GO:0005634">
    <property type="term" value="C:nucleus"/>
    <property type="evidence" value="ECO:0007669"/>
    <property type="project" value="UniProtKB-SubCell"/>
</dbReference>
<dbReference type="GO" id="GO:0008419">
    <property type="term" value="F:RNA lariat debranching enzyme activity"/>
    <property type="evidence" value="ECO:0007669"/>
    <property type="project" value="UniProtKB-ARBA"/>
</dbReference>
<dbReference type="Gene3D" id="3.60.21.10">
    <property type="match status" value="1"/>
</dbReference>
<evidence type="ECO:0000256" key="3">
    <source>
        <dbReference type="ARBA" id="ARBA00001954"/>
    </source>
</evidence>
<evidence type="ECO:0000256" key="2">
    <source>
        <dbReference type="ARBA" id="ARBA00001947"/>
    </source>
</evidence>
<evidence type="ECO:0000256" key="8">
    <source>
        <dbReference type="ARBA" id="ARBA00022801"/>
    </source>
</evidence>
<dbReference type="GeneID" id="28732875"/>
<comment type="subcellular location">
    <subcellularLocation>
        <location evidence="4">Nucleus</location>
    </subcellularLocation>
</comment>
<dbReference type="STRING" id="1664694.A0A0N1H241"/>
<evidence type="ECO:0000256" key="9">
    <source>
        <dbReference type="ARBA" id="ARBA00022833"/>
    </source>
</evidence>
<dbReference type="Pfam" id="PF05011">
    <property type="entry name" value="DBR1"/>
    <property type="match status" value="1"/>
</dbReference>
<protein>
    <submittedName>
        <fullName evidence="15">Lariat debranching enzyme</fullName>
    </submittedName>
</protein>